<reference evidence="1" key="1">
    <citation type="journal article" date="2020" name="Nature">
        <title>Giant virus diversity and host interactions through global metagenomics.</title>
        <authorList>
            <person name="Schulz F."/>
            <person name="Roux S."/>
            <person name="Paez-Espino D."/>
            <person name="Jungbluth S."/>
            <person name="Walsh D.A."/>
            <person name="Denef V.J."/>
            <person name="McMahon K.D."/>
            <person name="Konstantinidis K.T."/>
            <person name="Eloe-Fadrosh E.A."/>
            <person name="Kyrpides N.C."/>
            <person name="Woyke T."/>
        </authorList>
    </citation>
    <scope>NUCLEOTIDE SEQUENCE</scope>
    <source>
        <strain evidence="1">GVMAG-M-3300018416-45</strain>
    </source>
</reference>
<sequence>MTFDAKKMNEVVVYGLYKLFVPKHISKTVTSFPKTFRKMKRIYGTKSKNKKFKRPLTRRRK</sequence>
<accession>A0A6C0BRQ2</accession>
<protein>
    <submittedName>
        <fullName evidence="1">Uncharacterized protein</fullName>
    </submittedName>
</protein>
<evidence type="ECO:0000313" key="1">
    <source>
        <dbReference type="EMBL" id="QHS94730.1"/>
    </source>
</evidence>
<dbReference type="AlphaFoldDB" id="A0A6C0BRQ2"/>
<name>A0A6C0BRQ2_9ZZZZ</name>
<dbReference type="EMBL" id="MN739231">
    <property type="protein sequence ID" value="QHS94730.1"/>
    <property type="molecule type" value="Genomic_DNA"/>
</dbReference>
<proteinExistence type="predicted"/>
<organism evidence="1">
    <name type="scientific">viral metagenome</name>
    <dbReference type="NCBI Taxonomy" id="1070528"/>
    <lineage>
        <taxon>unclassified sequences</taxon>
        <taxon>metagenomes</taxon>
        <taxon>organismal metagenomes</taxon>
    </lineage>
</organism>